<dbReference type="PANTHER" id="PTHR11365">
    <property type="entry name" value="5-OXOPROLINASE RELATED"/>
    <property type="match status" value="1"/>
</dbReference>
<keyword evidence="3" id="KW-1185">Reference proteome</keyword>
<dbReference type="Pfam" id="PF02538">
    <property type="entry name" value="Hydantoinase_B"/>
    <property type="match status" value="1"/>
</dbReference>
<name>A0A1E1EXX6_9SPHN</name>
<evidence type="ECO:0000313" key="3">
    <source>
        <dbReference type="Proteomes" id="UP000218272"/>
    </source>
</evidence>
<protein>
    <recommendedName>
        <fullName evidence="1">Hydantoinase B/oxoprolinase domain-containing protein</fullName>
    </recommendedName>
</protein>
<dbReference type="AlphaFoldDB" id="A0A1E1EXX6"/>
<dbReference type="InterPro" id="IPR045079">
    <property type="entry name" value="Oxoprolinase-like"/>
</dbReference>
<accession>A0A1E1EXX6</accession>
<sequence length="547" mass="58597">MSITPDPITSEVVRNAYNAIADDMSAMIARSAYSPIIYEAHDYGIALFDRHARLLGQYAGLPLFTGGLDAGLRATIERYGLSDMRAGDVFTVNDTYITGGHLNDVDVIGVIAEGEEILGFIAIRAHWADIGTAEPGFPVNSRNIFQEGVRWGPTRIMQGGEWVWDVIDLLCLNSRVPKTLMGDLKAQIAAIRLGNERMTWLKQRFGQEVLEACATQIFDATDGKFRAFIRSIPDGVYTAQGVSDDDGVTDDPVLSKVTVTIAGDRMMVDTAGSSPQRAGNLNTGYANTVSAVRLALALLFPASEPDINDGSFRAIEVLAEPGSIYAAEAPAPCMRPHPVMLLIDLIIKSLSDVLPDHVAAGLPGDSWNIFLMGVNPATGKRFTSGEALDGGWGASAQGDGPSAIIHSAAGDFRNMPVETLEHRTPVRVNRLELGRDSGGAGRFRGGQNVVKEYEALTDMTVTLHFDRSKTPEWGLFGGEDGAPSKVTVYNEDKPEGFIVRKVEQLPLRTGDRFVAETGGGGGYGPLSERSAEALAADIADGIISRAA</sequence>
<dbReference type="InterPro" id="IPR003692">
    <property type="entry name" value="Hydantoinase_B"/>
</dbReference>
<reference evidence="2 3" key="1">
    <citation type="submission" date="2016-10" db="EMBL/GenBank/DDBJ databases">
        <title>Complete Genome Sequence of the Nonylphenol-Degrading Bacterium Sphingobium cloacae JCM 10874T.</title>
        <authorList>
            <person name="Ootsuka M."/>
            <person name="Nishizawa T."/>
            <person name="Ohta H."/>
        </authorList>
    </citation>
    <scope>NUCLEOTIDE SEQUENCE [LARGE SCALE GENOMIC DNA]</scope>
    <source>
        <strain evidence="2 3">JCM 10874</strain>
    </source>
</reference>
<proteinExistence type="predicted"/>
<dbReference type="KEGG" id="sclo:SCLO_1000410"/>
<dbReference type="Proteomes" id="UP000218272">
    <property type="component" value="Chromosome SCLO_1"/>
</dbReference>
<dbReference type="PANTHER" id="PTHR11365:SF23">
    <property type="entry name" value="HYPOTHETICAL 5-OXOPROLINASE (EUROFUNG)-RELATED"/>
    <property type="match status" value="1"/>
</dbReference>
<dbReference type="EMBL" id="AP017655">
    <property type="protein sequence ID" value="BAV63081.1"/>
    <property type="molecule type" value="Genomic_DNA"/>
</dbReference>
<evidence type="ECO:0000259" key="1">
    <source>
        <dbReference type="Pfam" id="PF02538"/>
    </source>
</evidence>
<organism evidence="2 3">
    <name type="scientific">Sphingobium cloacae</name>
    <dbReference type="NCBI Taxonomy" id="120107"/>
    <lineage>
        <taxon>Bacteria</taxon>
        <taxon>Pseudomonadati</taxon>
        <taxon>Pseudomonadota</taxon>
        <taxon>Alphaproteobacteria</taxon>
        <taxon>Sphingomonadales</taxon>
        <taxon>Sphingomonadaceae</taxon>
        <taxon>Sphingobium</taxon>
    </lineage>
</organism>
<feature type="domain" description="Hydantoinase B/oxoprolinase" evidence="1">
    <location>
        <begin position="6"/>
        <end position="525"/>
    </location>
</feature>
<dbReference type="GO" id="GO:0017168">
    <property type="term" value="F:5-oxoprolinase (ATP-hydrolyzing) activity"/>
    <property type="evidence" value="ECO:0007669"/>
    <property type="project" value="TreeGrafter"/>
</dbReference>
<evidence type="ECO:0000313" key="2">
    <source>
        <dbReference type="EMBL" id="BAV63081.1"/>
    </source>
</evidence>
<dbReference type="GO" id="GO:0006749">
    <property type="term" value="P:glutathione metabolic process"/>
    <property type="evidence" value="ECO:0007669"/>
    <property type="project" value="TreeGrafter"/>
</dbReference>
<dbReference type="GO" id="GO:0005829">
    <property type="term" value="C:cytosol"/>
    <property type="evidence" value="ECO:0007669"/>
    <property type="project" value="TreeGrafter"/>
</dbReference>
<dbReference type="OrthoDB" id="9761586at2"/>
<dbReference type="RefSeq" id="WP_066521583.1">
    <property type="nucleotide sequence ID" value="NZ_AP017655.1"/>
</dbReference>
<gene>
    <name evidence="2" type="ORF">SCLO_1000410</name>
</gene>